<dbReference type="Gene3D" id="3.60.21.10">
    <property type="match status" value="1"/>
</dbReference>
<dbReference type="InterPro" id="IPR051158">
    <property type="entry name" value="Metallophosphoesterase_sf"/>
</dbReference>
<dbReference type="OrthoDB" id="9811542at2"/>
<keyword evidence="4" id="KW-1185">Reference proteome</keyword>
<dbReference type="EMBL" id="FWXD01000018">
    <property type="protein sequence ID" value="SMC27640.1"/>
    <property type="molecule type" value="Genomic_DNA"/>
</dbReference>
<proteinExistence type="predicted"/>
<sequence length="388" mass="43889">MPKVDKTIRWLHLSDFHVGKDDYATLKMFNYIINHVCQREGEGFVPDLLFITGDIANRGLASEYETFWQDFILPLQEEIGGDIEKHTFIVPGNHDVDRTKYQAFSREEITKPGTHYLDPNEEGARLRREMLIPRFQAYLDNDLTSVRDAFAKPEGAYAQRLEIRGQDVGIVGINTAWLSKNEEDERQLTPGKPLLETALNVIQSAKLRIVLGHHPIGWFCPEQQKPIMSLLGQHHVLYLHGHLHDAWCEPSYGGGHGYLAIQAGAGFQSREDEPWRNGLVWGEADLNGGEVRLQPWRWIASQQAWTPATDAFHEYHRHGDWWCYPLPSCEESRRCFLRVGDGTLASCKQSHDVADASCRNASIRAGPPGVASSSNRHTHTPIRAGLIG</sequence>
<feature type="domain" description="Calcineurin-like phosphoesterase" evidence="2">
    <location>
        <begin position="9"/>
        <end position="245"/>
    </location>
</feature>
<protein>
    <submittedName>
        <fullName evidence="3">3',5'-cyclic AMP phosphodiesterase CpdA</fullName>
    </submittedName>
</protein>
<name>A0A1W1XUI3_9NEIS</name>
<dbReference type="SUPFAM" id="SSF56300">
    <property type="entry name" value="Metallo-dependent phosphatases"/>
    <property type="match status" value="1"/>
</dbReference>
<reference evidence="3 4" key="1">
    <citation type="submission" date="2017-04" db="EMBL/GenBank/DDBJ databases">
        <authorList>
            <person name="Afonso C.L."/>
            <person name="Miller P.J."/>
            <person name="Scott M.A."/>
            <person name="Spackman E."/>
            <person name="Goraichik I."/>
            <person name="Dimitrov K.M."/>
            <person name="Suarez D.L."/>
            <person name="Swayne D.E."/>
        </authorList>
    </citation>
    <scope>NUCLEOTIDE SEQUENCE [LARGE SCALE GENOMIC DNA]</scope>
    <source>
        <strain evidence="3 4">DSM 23236</strain>
    </source>
</reference>
<dbReference type="GO" id="GO:0016787">
    <property type="term" value="F:hydrolase activity"/>
    <property type="evidence" value="ECO:0007669"/>
    <property type="project" value="InterPro"/>
</dbReference>
<dbReference type="InterPro" id="IPR004843">
    <property type="entry name" value="Calcineurin-like_PHP"/>
</dbReference>
<dbReference type="Pfam" id="PF00149">
    <property type="entry name" value="Metallophos"/>
    <property type="match status" value="1"/>
</dbReference>
<evidence type="ECO:0000313" key="3">
    <source>
        <dbReference type="EMBL" id="SMC27640.1"/>
    </source>
</evidence>
<evidence type="ECO:0000259" key="2">
    <source>
        <dbReference type="Pfam" id="PF00149"/>
    </source>
</evidence>
<dbReference type="InterPro" id="IPR029052">
    <property type="entry name" value="Metallo-depent_PP-like"/>
</dbReference>
<evidence type="ECO:0000313" key="4">
    <source>
        <dbReference type="Proteomes" id="UP000192761"/>
    </source>
</evidence>
<dbReference type="AlphaFoldDB" id="A0A1W1XUI3"/>
<dbReference type="PANTHER" id="PTHR31302">
    <property type="entry name" value="TRANSMEMBRANE PROTEIN WITH METALLOPHOSPHOESTERASE DOMAIN-RELATED"/>
    <property type="match status" value="1"/>
</dbReference>
<feature type="region of interest" description="Disordered" evidence="1">
    <location>
        <begin position="365"/>
        <end position="388"/>
    </location>
</feature>
<dbReference type="STRING" id="1121001.SAMN02745857_02919"/>
<dbReference type="Proteomes" id="UP000192761">
    <property type="component" value="Unassembled WGS sequence"/>
</dbReference>
<gene>
    <name evidence="3" type="ORF">SAMN02745857_02919</name>
</gene>
<accession>A0A1W1XUI3</accession>
<organism evidence="3 4">
    <name type="scientific">Andreprevotia lacus DSM 23236</name>
    <dbReference type="NCBI Taxonomy" id="1121001"/>
    <lineage>
        <taxon>Bacteria</taxon>
        <taxon>Pseudomonadati</taxon>
        <taxon>Pseudomonadota</taxon>
        <taxon>Betaproteobacteria</taxon>
        <taxon>Neisseriales</taxon>
        <taxon>Chitinibacteraceae</taxon>
        <taxon>Andreprevotia</taxon>
    </lineage>
</organism>
<evidence type="ECO:0000256" key="1">
    <source>
        <dbReference type="SAM" id="MobiDB-lite"/>
    </source>
</evidence>
<dbReference type="PANTHER" id="PTHR31302:SF0">
    <property type="entry name" value="TRANSMEMBRANE PROTEIN WITH METALLOPHOSPHOESTERASE DOMAIN"/>
    <property type="match status" value="1"/>
</dbReference>